<gene>
    <name evidence="9" type="ORF">AS202_04165</name>
</gene>
<evidence type="ECO:0000256" key="5">
    <source>
        <dbReference type="ARBA" id="ARBA00023136"/>
    </source>
</evidence>
<keyword evidence="4 6" id="KW-1133">Transmembrane helix</keyword>
<dbReference type="InterPro" id="IPR003838">
    <property type="entry name" value="ABC3_permease_C"/>
</dbReference>
<sequence length="792" mass="90880">MLKNWFKIYIKNISNSRLFFLWNIIGLAIGMASVILAVTYYKSEYSYNRWIPKVGNMYEVNLEMGKQSNSIYIPAGVGPYLLENQLAEDYCYYALEYLDFYGESKTEQGVVSKILNTQDTFFHFFPFEFKYGDKDRLFVDDYSIAISSNLATRFFGEANPVGDTLSLAHQKYVIRGVYELNQRATIMPEVVLASIDFDDMEEYELWQENVGGLVFKKAEGVDQVKLLKELEEVYYNKKKKNKYFDDRGDEVTSKLVPLAEARFESKQSTLLEGNIKRETIGLISGCSFLIFLLTVVNYISLNQSNVLSRAKELSLRRIIGASKGQLVLQLLFETVLNVLVALSISLVLVELSLPIYNSFLHQHLVFSWEAMGIVILLIGGGIICLGGLLPALYGSIIARQHTKGGQVQLHLSISKWRMAFVGIQLVIAFFFLIAGWLVYNQVDYMQSKELGFKGEQVYQVKLYTQQIRRKMYRSSKVIEQIADIKGVKGVGLSTISFKGNSMNTNHTAYYQQQKITDFIMDGVDEGYIQMMGFNMLALQENIDEDLPTVYVNEKFVTQLGKQPSDVVGEVIAYDSNTFIIKGVIGDFNRDGFEESIKPMLLFHWRDIEFLPYGIESLSVQIDPEIKEETLERLQAFWIVNVDYEYPFEVMAVKKQFAQTYQKTLSQRNMFMLWNGAVVLIALFGLYAVMSFAIEQQLKEIVIRKVLGASEKELYLKLLKPFIYALGITYVLVLYPTYWLMSKWLDRFVDHTDISVYPFVLSLVLLSVLVFVVLASKLDKAVKINIINYIKYE</sequence>
<evidence type="ECO:0000256" key="1">
    <source>
        <dbReference type="ARBA" id="ARBA00004651"/>
    </source>
</evidence>
<dbReference type="PANTHER" id="PTHR30572:SF18">
    <property type="entry name" value="ABC-TYPE MACROLIDE FAMILY EXPORT SYSTEM PERMEASE COMPONENT 2"/>
    <property type="match status" value="1"/>
</dbReference>
<feature type="transmembrane region" description="Helical" evidence="6">
    <location>
        <begin position="326"/>
        <end position="353"/>
    </location>
</feature>
<proteinExistence type="predicted"/>
<evidence type="ECO:0000256" key="2">
    <source>
        <dbReference type="ARBA" id="ARBA00022475"/>
    </source>
</evidence>
<feature type="transmembrane region" description="Helical" evidence="6">
    <location>
        <begin position="373"/>
        <end position="398"/>
    </location>
</feature>
<dbReference type="InterPro" id="IPR050250">
    <property type="entry name" value="Macrolide_Exporter_MacB"/>
</dbReference>
<dbReference type="Pfam" id="PF02687">
    <property type="entry name" value="FtsX"/>
    <property type="match status" value="2"/>
</dbReference>
<comment type="subcellular location">
    <subcellularLocation>
        <location evidence="1">Cell membrane</location>
        <topology evidence="1">Multi-pass membrane protein</topology>
    </subcellularLocation>
</comment>
<accession>A0AAI8G448</accession>
<dbReference type="Pfam" id="PF12704">
    <property type="entry name" value="MacB_PCD"/>
    <property type="match status" value="1"/>
</dbReference>
<evidence type="ECO:0000256" key="6">
    <source>
        <dbReference type="SAM" id="Phobius"/>
    </source>
</evidence>
<dbReference type="Proteomes" id="UP000069030">
    <property type="component" value="Chromosome"/>
</dbReference>
<keyword evidence="2" id="KW-1003">Cell membrane</keyword>
<dbReference type="GO" id="GO:0022857">
    <property type="term" value="F:transmembrane transporter activity"/>
    <property type="evidence" value="ECO:0007669"/>
    <property type="project" value="TreeGrafter"/>
</dbReference>
<dbReference type="KEGG" id="mod:AS202_04165"/>
<keyword evidence="3 6" id="KW-0812">Transmembrane</keyword>
<feature type="domain" description="ABC3 transporter permease C-terminal" evidence="7">
    <location>
        <begin position="287"/>
        <end position="400"/>
    </location>
</feature>
<feature type="transmembrane region" description="Helical" evidence="6">
    <location>
        <begin position="280"/>
        <end position="301"/>
    </location>
</feature>
<feature type="transmembrane region" description="Helical" evidence="6">
    <location>
        <begin position="20"/>
        <end position="41"/>
    </location>
</feature>
<dbReference type="InterPro" id="IPR025857">
    <property type="entry name" value="MacB_PCD"/>
</dbReference>
<dbReference type="AlphaFoldDB" id="A0AAI8G448"/>
<dbReference type="PANTHER" id="PTHR30572">
    <property type="entry name" value="MEMBRANE COMPONENT OF TRANSPORTER-RELATED"/>
    <property type="match status" value="1"/>
</dbReference>
<protein>
    <recommendedName>
        <fullName evidence="11">ABC transporter permease</fullName>
    </recommendedName>
</protein>
<feature type="transmembrane region" description="Helical" evidence="6">
    <location>
        <begin position="419"/>
        <end position="439"/>
    </location>
</feature>
<evidence type="ECO:0000259" key="8">
    <source>
        <dbReference type="Pfam" id="PF12704"/>
    </source>
</evidence>
<dbReference type="GO" id="GO:0005886">
    <property type="term" value="C:plasma membrane"/>
    <property type="evidence" value="ECO:0007669"/>
    <property type="project" value="UniProtKB-SubCell"/>
</dbReference>
<keyword evidence="5 6" id="KW-0472">Membrane</keyword>
<feature type="transmembrane region" description="Helical" evidence="6">
    <location>
        <begin position="713"/>
        <end position="734"/>
    </location>
</feature>
<feature type="transmembrane region" description="Helical" evidence="6">
    <location>
        <begin position="754"/>
        <end position="774"/>
    </location>
</feature>
<feature type="domain" description="ABC3 transporter permease C-terminal" evidence="7">
    <location>
        <begin position="676"/>
        <end position="775"/>
    </location>
</feature>
<evidence type="ECO:0000259" key="7">
    <source>
        <dbReference type="Pfam" id="PF02687"/>
    </source>
</evidence>
<evidence type="ECO:0000256" key="3">
    <source>
        <dbReference type="ARBA" id="ARBA00022692"/>
    </source>
</evidence>
<evidence type="ECO:0000313" key="10">
    <source>
        <dbReference type="Proteomes" id="UP000069030"/>
    </source>
</evidence>
<evidence type="ECO:0000313" key="9">
    <source>
        <dbReference type="EMBL" id="ALU25396.1"/>
    </source>
</evidence>
<dbReference type="EMBL" id="CP013690">
    <property type="protein sequence ID" value="ALU25396.1"/>
    <property type="molecule type" value="Genomic_DNA"/>
</dbReference>
<evidence type="ECO:0000256" key="4">
    <source>
        <dbReference type="ARBA" id="ARBA00022989"/>
    </source>
</evidence>
<organism evidence="9 10">
    <name type="scientific">Myroides odoratimimus</name>
    <dbReference type="NCBI Taxonomy" id="76832"/>
    <lineage>
        <taxon>Bacteria</taxon>
        <taxon>Pseudomonadati</taxon>
        <taxon>Bacteroidota</taxon>
        <taxon>Flavobacteriia</taxon>
        <taxon>Flavobacteriales</taxon>
        <taxon>Flavobacteriaceae</taxon>
        <taxon>Myroides</taxon>
    </lineage>
</organism>
<evidence type="ECO:0008006" key="11">
    <source>
        <dbReference type="Google" id="ProtNLM"/>
    </source>
</evidence>
<name>A0AAI8G448_9FLAO</name>
<dbReference type="RefSeq" id="WP_058699174.1">
    <property type="nucleotide sequence ID" value="NZ_CP013690.1"/>
</dbReference>
<feature type="domain" description="MacB-like periplasmic core" evidence="8">
    <location>
        <begin position="23"/>
        <end position="232"/>
    </location>
</feature>
<feature type="transmembrane region" description="Helical" evidence="6">
    <location>
        <begin position="670"/>
        <end position="693"/>
    </location>
</feature>
<reference evidence="9 10" key="1">
    <citation type="journal article" date="2016" name="J. Zhejiang Univ. Sci. B">
        <title>Antibiotic resistance mechanisms of Myroides sp.</title>
        <authorList>
            <person name="Hu S."/>
            <person name="Yuan S."/>
            <person name="Qu H."/>
            <person name="Jiang T."/>
            <person name="Zhou Y."/>
            <person name="Wang M."/>
            <person name="Ming D."/>
        </authorList>
    </citation>
    <scope>NUCLEOTIDE SEQUENCE [LARGE SCALE GENOMIC DNA]</scope>
    <source>
        <strain evidence="9 10">PR63039</strain>
    </source>
</reference>